<feature type="coiled-coil region" evidence="1">
    <location>
        <begin position="76"/>
        <end position="103"/>
    </location>
</feature>
<evidence type="ECO:0000256" key="1">
    <source>
        <dbReference type="SAM" id="Coils"/>
    </source>
</evidence>
<dbReference type="EMBL" id="JARIHO010000057">
    <property type="protein sequence ID" value="KAJ7318599.1"/>
    <property type="molecule type" value="Genomic_DNA"/>
</dbReference>
<sequence>MLEEVADNVLHHFGIQPSLGSPSESAVTGPVQIMEPCRLPAEANGLRTGVAKMMLQKQQEFRDAKVSKLAQRDKLFKKLETQSKVLERELEEEENEVNACLKYVVNYFSMPCSEGQQEDGNVVTLKARRGLGTTGVGRQGIAEDSQMGTRFYLPLSGNDSKLNQVESIPGTPLKGVAGSMPVDGRDPSARADEAEIPVVPSLGMWQCQLRQILAIRKYLTVHKTGVLHHPMFICPSGLRADNPPPAPNSQPMESLNVFQGLKRLLERRRELSPGLQPILMQFLCYSTVGFRMLYDPYLALYRIQFTRHRSLAAWRVGADSRLESIAARLSDILNRLRRLLGLSAWKPRITGQLLQNGLKKVLLSKPRPPMHKYS</sequence>
<keyword evidence="3" id="KW-1185">Reference proteome</keyword>
<evidence type="ECO:0000313" key="2">
    <source>
        <dbReference type="EMBL" id="KAJ7318599.1"/>
    </source>
</evidence>
<organism evidence="2 3">
    <name type="scientific">Mycena albidolilacea</name>
    <dbReference type="NCBI Taxonomy" id="1033008"/>
    <lineage>
        <taxon>Eukaryota</taxon>
        <taxon>Fungi</taxon>
        <taxon>Dikarya</taxon>
        <taxon>Basidiomycota</taxon>
        <taxon>Agaricomycotina</taxon>
        <taxon>Agaricomycetes</taxon>
        <taxon>Agaricomycetidae</taxon>
        <taxon>Agaricales</taxon>
        <taxon>Marasmiineae</taxon>
        <taxon>Mycenaceae</taxon>
        <taxon>Mycena</taxon>
    </lineage>
</organism>
<proteinExistence type="predicted"/>
<reference evidence="2" key="1">
    <citation type="submission" date="2023-03" db="EMBL/GenBank/DDBJ databases">
        <title>Massive genome expansion in bonnet fungi (Mycena s.s.) driven by repeated elements and novel gene families across ecological guilds.</title>
        <authorList>
            <consortium name="Lawrence Berkeley National Laboratory"/>
            <person name="Harder C.B."/>
            <person name="Miyauchi S."/>
            <person name="Viragh M."/>
            <person name="Kuo A."/>
            <person name="Thoen E."/>
            <person name="Andreopoulos B."/>
            <person name="Lu D."/>
            <person name="Skrede I."/>
            <person name="Drula E."/>
            <person name="Henrissat B."/>
            <person name="Morin E."/>
            <person name="Kohler A."/>
            <person name="Barry K."/>
            <person name="LaButti K."/>
            <person name="Morin E."/>
            <person name="Salamov A."/>
            <person name="Lipzen A."/>
            <person name="Mereny Z."/>
            <person name="Hegedus B."/>
            <person name="Baldrian P."/>
            <person name="Stursova M."/>
            <person name="Weitz H."/>
            <person name="Taylor A."/>
            <person name="Grigoriev I.V."/>
            <person name="Nagy L.G."/>
            <person name="Martin F."/>
            <person name="Kauserud H."/>
        </authorList>
    </citation>
    <scope>NUCLEOTIDE SEQUENCE</scope>
    <source>
        <strain evidence="2">CBHHK002</strain>
    </source>
</reference>
<protein>
    <submittedName>
        <fullName evidence="2">Uncharacterized protein</fullName>
    </submittedName>
</protein>
<name>A0AAD6ZDL2_9AGAR</name>
<keyword evidence="1" id="KW-0175">Coiled coil</keyword>
<evidence type="ECO:0000313" key="3">
    <source>
        <dbReference type="Proteomes" id="UP001218218"/>
    </source>
</evidence>
<dbReference type="AlphaFoldDB" id="A0AAD6ZDL2"/>
<accession>A0AAD6ZDL2</accession>
<comment type="caution">
    <text evidence="2">The sequence shown here is derived from an EMBL/GenBank/DDBJ whole genome shotgun (WGS) entry which is preliminary data.</text>
</comment>
<gene>
    <name evidence="2" type="ORF">DFH08DRAFT_819874</name>
</gene>
<dbReference type="Proteomes" id="UP001218218">
    <property type="component" value="Unassembled WGS sequence"/>
</dbReference>